<dbReference type="HAMAP" id="MF_00177">
    <property type="entry name" value="Lys_tRNA_synth_class1"/>
    <property type="match status" value="1"/>
</dbReference>
<keyword evidence="3 10" id="KW-0963">Cytoplasm</keyword>
<name>A0A023DX88_9PROT</name>
<dbReference type="RefSeq" id="WP_006297244.1">
    <property type="nucleotide sequence ID" value="NZ_BAUP01000049.1"/>
</dbReference>
<dbReference type="PROSITE" id="PS00178">
    <property type="entry name" value="AA_TRNA_LIGASE_I"/>
    <property type="match status" value="1"/>
</dbReference>
<sequence length="525" mass="60358">MKTALWQELMSTSLAWPFEEARRLIQREKSHPKSHKIFSTGYGPSGLPHMGTFGEVLRTTMVRFAFSKLCPSYTSELICVSDDMDGLRKVPGNIPNQDKMKDYIGFPLTKVIDPFQKYSSFAAHNNAKLQKFLDHFGFDYKFLSATQAYQSGRLDDALLKVLKHHQEILEILLPTLREERRKTYSPFLPISPISGKVLQVSINAYNVDRGTISFYDEDGSLQEVTVTGGHCKLQWKVDWGTRWYALGVDYEMCGKDLIESAEIGKKVCRVLGGIPPEILVYEHFLDKEGRKISKSIGNGLTMEEWLRYAPLESLSYFMYPNPKRAKRIFFDVIPRAADEYLELLDSYPLQSPKEQLENPVWHIHQGNPPTRQSPITFSMLLNLVNICHAETPEHLWHFIQRYTPDAVLTEEMKAWICHGIAYYQDRVLPNKTYAVPLEEEKKALLALASRLQDPELIEKDADFWQHEVYEIGKNHGFTQGKNWFSLLYKVLLGQNQGPRMGTFIQLCGPLKIAEDIQARCKINVL</sequence>
<protein>
    <recommendedName>
        <fullName evidence="10">Lysine--tRNA ligase</fullName>
        <ecNumber evidence="10">6.1.1.6</ecNumber>
    </recommendedName>
    <alternativeName>
        <fullName evidence="10">Lysyl-tRNA synthetase</fullName>
        <shortName evidence="10">LysRS</shortName>
    </alternativeName>
</protein>
<dbReference type="NCBIfam" id="TIGR00467">
    <property type="entry name" value="lysS_arch"/>
    <property type="match status" value="1"/>
</dbReference>
<dbReference type="GO" id="GO:0000049">
    <property type="term" value="F:tRNA binding"/>
    <property type="evidence" value="ECO:0007669"/>
    <property type="project" value="InterPro"/>
</dbReference>
<evidence type="ECO:0000256" key="2">
    <source>
        <dbReference type="ARBA" id="ARBA00005594"/>
    </source>
</evidence>
<dbReference type="GO" id="GO:0005737">
    <property type="term" value="C:cytoplasm"/>
    <property type="evidence" value="ECO:0007669"/>
    <property type="project" value="UniProtKB-SubCell"/>
</dbReference>
<gene>
    <name evidence="10" type="primary">lysS</name>
    <name evidence="11" type="ORF">HE1_00279</name>
</gene>
<keyword evidence="12" id="KW-1185">Reference proteome</keyword>
<dbReference type="NCBIfam" id="NF001968">
    <property type="entry name" value="PRK00750.1-2"/>
    <property type="match status" value="1"/>
</dbReference>
<evidence type="ECO:0000256" key="5">
    <source>
        <dbReference type="ARBA" id="ARBA00022741"/>
    </source>
</evidence>
<keyword evidence="4 10" id="KW-0436">Ligase</keyword>
<feature type="binding site" evidence="10">
    <location>
        <position position="294"/>
    </location>
    <ligand>
        <name>ATP</name>
        <dbReference type="ChEBI" id="CHEBI:30616"/>
    </ligand>
</feature>
<dbReference type="InterPro" id="IPR014729">
    <property type="entry name" value="Rossmann-like_a/b/a_fold"/>
</dbReference>
<dbReference type="SUPFAM" id="SSF48163">
    <property type="entry name" value="An anticodon-binding domain of class I aminoacyl-tRNA synthetases"/>
    <property type="match status" value="1"/>
</dbReference>
<comment type="subcellular location">
    <subcellularLocation>
        <location evidence="1 10">Cytoplasm</location>
    </subcellularLocation>
</comment>
<evidence type="ECO:0000313" key="11">
    <source>
        <dbReference type="EMBL" id="GAJ45961.1"/>
    </source>
</evidence>
<dbReference type="InterPro" id="IPR002904">
    <property type="entry name" value="Lys-tRNA-ligase"/>
</dbReference>
<comment type="catalytic activity">
    <reaction evidence="9 10">
        <text>tRNA(Lys) + L-lysine + ATP = L-lysyl-tRNA(Lys) + AMP + diphosphate</text>
        <dbReference type="Rhea" id="RHEA:20792"/>
        <dbReference type="Rhea" id="RHEA-COMP:9696"/>
        <dbReference type="Rhea" id="RHEA-COMP:9697"/>
        <dbReference type="ChEBI" id="CHEBI:30616"/>
        <dbReference type="ChEBI" id="CHEBI:32551"/>
        <dbReference type="ChEBI" id="CHEBI:33019"/>
        <dbReference type="ChEBI" id="CHEBI:78442"/>
        <dbReference type="ChEBI" id="CHEBI:78529"/>
        <dbReference type="ChEBI" id="CHEBI:456215"/>
        <dbReference type="EC" id="6.1.1.6"/>
    </reaction>
</comment>
<dbReference type="PANTHER" id="PTHR37940:SF1">
    <property type="entry name" value="LYSINE--TRNA LIGASE"/>
    <property type="match status" value="1"/>
</dbReference>
<evidence type="ECO:0000256" key="3">
    <source>
        <dbReference type="ARBA" id="ARBA00022490"/>
    </source>
</evidence>
<dbReference type="GO" id="GO:0005524">
    <property type="term" value="F:ATP binding"/>
    <property type="evidence" value="ECO:0007669"/>
    <property type="project" value="UniProtKB-UniRule"/>
</dbReference>
<comment type="caution">
    <text evidence="11">The sequence shown here is derived from an EMBL/GenBank/DDBJ whole genome shotgun (WGS) entry which is preliminary data.</text>
</comment>
<keyword evidence="6 10" id="KW-0067">ATP-binding</keyword>
<proteinExistence type="inferred from homology"/>
<evidence type="ECO:0000256" key="1">
    <source>
        <dbReference type="ARBA" id="ARBA00004496"/>
    </source>
</evidence>
<keyword evidence="8 10" id="KW-0030">Aminoacyl-tRNA synthetase</keyword>
<dbReference type="InterPro" id="IPR001412">
    <property type="entry name" value="aa-tRNA-synth_I_CS"/>
</dbReference>
<evidence type="ECO:0000256" key="8">
    <source>
        <dbReference type="ARBA" id="ARBA00023146"/>
    </source>
</evidence>
<keyword evidence="5 10" id="KW-0547">Nucleotide-binding</keyword>
<evidence type="ECO:0000256" key="10">
    <source>
        <dbReference type="HAMAP-Rule" id="MF_00177"/>
    </source>
</evidence>
<evidence type="ECO:0000256" key="9">
    <source>
        <dbReference type="ARBA" id="ARBA00048573"/>
    </source>
</evidence>
<dbReference type="GO" id="GO:0004824">
    <property type="term" value="F:lysine-tRNA ligase activity"/>
    <property type="evidence" value="ECO:0007669"/>
    <property type="project" value="UniProtKB-UniRule"/>
</dbReference>
<dbReference type="InterPro" id="IPR020751">
    <property type="entry name" value="aa-tRNA-synth_I_codon-bd_sub2"/>
</dbReference>
<dbReference type="InterPro" id="IPR008925">
    <property type="entry name" value="aa_tRNA-synth_I_cd-bd_sf"/>
</dbReference>
<dbReference type="STRING" id="1427503.HE1_00279"/>
<evidence type="ECO:0000256" key="6">
    <source>
        <dbReference type="ARBA" id="ARBA00022840"/>
    </source>
</evidence>
<dbReference type="AlphaFoldDB" id="A0A023DX88"/>
<dbReference type="SUPFAM" id="SSF52374">
    <property type="entry name" value="Nucleotidylyl transferase"/>
    <property type="match status" value="1"/>
</dbReference>
<dbReference type="OrthoDB" id="9803151at2"/>
<dbReference type="Pfam" id="PF01921">
    <property type="entry name" value="tRNA-synt_1f"/>
    <property type="match status" value="1"/>
</dbReference>
<dbReference type="EC" id="6.1.1.6" evidence="10"/>
<dbReference type="EMBL" id="BAUP01000049">
    <property type="protein sequence ID" value="GAJ45961.1"/>
    <property type="molecule type" value="Genomic_DNA"/>
</dbReference>
<evidence type="ECO:0000256" key="7">
    <source>
        <dbReference type="ARBA" id="ARBA00022917"/>
    </source>
</evidence>
<feature type="short sequence motif" description="'HIGH' region" evidence="10">
    <location>
        <begin position="44"/>
        <end position="52"/>
    </location>
</feature>
<keyword evidence="7 10" id="KW-0648">Protein biosynthesis</keyword>
<dbReference type="PANTHER" id="PTHR37940">
    <property type="entry name" value="LYSINE--TRNA LIGASE"/>
    <property type="match status" value="1"/>
</dbReference>
<dbReference type="GO" id="GO:0006430">
    <property type="term" value="P:lysyl-tRNA aminoacylation"/>
    <property type="evidence" value="ECO:0007669"/>
    <property type="project" value="UniProtKB-UniRule"/>
</dbReference>
<accession>A0A023DX88</accession>
<feature type="short sequence motif" description="'KMSKS' region" evidence="10">
    <location>
        <begin position="291"/>
        <end position="295"/>
    </location>
</feature>
<comment type="similarity">
    <text evidence="2 10">Belongs to the class-I aminoacyl-tRNA synthetase family.</text>
</comment>
<organism evidence="11 12">
    <name type="scientific">Holospora elegans E1</name>
    <dbReference type="NCBI Taxonomy" id="1427503"/>
    <lineage>
        <taxon>Bacteria</taxon>
        <taxon>Pseudomonadati</taxon>
        <taxon>Pseudomonadota</taxon>
        <taxon>Alphaproteobacteria</taxon>
        <taxon>Holosporales</taxon>
        <taxon>Holosporaceae</taxon>
        <taxon>Holospora</taxon>
    </lineage>
</organism>
<evidence type="ECO:0000313" key="12">
    <source>
        <dbReference type="Proteomes" id="UP000024842"/>
    </source>
</evidence>
<dbReference type="Proteomes" id="UP000024842">
    <property type="component" value="Unassembled WGS sequence"/>
</dbReference>
<dbReference type="Gene3D" id="1.10.10.350">
    <property type="match status" value="1"/>
</dbReference>
<evidence type="ECO:0000256" key="4">
    <source>
        <dbReference type="ARBA" id="ARBA00022598"/>
    </source>
</evidence>
<reference evidence="11 12" key="1">
    <citation type="journal article" date="2014" name="FEMS Microbiol. Lett.">
        <title>Draft genome sequences of three Holospora species (Holospora obtusa, Holospora undulata, and Holospora elegans), endonuclear symbiotic bacteria of the ciliate Paramecium caudatum.</title>
        <authorList>
            <person name="Dohra H."/>
            <person name="Tanaka K."/>
            <person name="Suzuki T."/>
            <person name="Fujishima M."/>
            <person name="Suzuki H."/>
        </authorList>
    </citation>
    <scope>NUCLEOTIDE SEQUENCE [LARGE SCALE GENOMIC DNA]</scope>
    <source>
        <strain evidence="11 12">E1</strain>
    </source>
</reference>
<dbReference type="Gene3D" id="3.40.50.620">
    <property type="entry name" value="HUPs"/>
    <property type="match status" value="2"/>
</dbReference>